<name>A0A9Q9BY93_9RICK</name>
<sequence>MIELAIYAFLAAFIFFRLYNSAGKISTASFHKTNSHYNSNQKEKYIEDIVYEDVTLESIMEGDIENAKHIIETIKKKNKEFTLQNFMNGAANAFELIIKAYNQGKSNILLTLLDGELYNAFVQEIQNRKNLGNVHEDVIVSILSQKIVNVSLINNTAYIVVKFITEQINLIKDINGNLVSGNVSKINKVEDKWQFKQDITSLSQKWYLTSVNFIS</sequence>
<dbReference type="EMBL" id="CP089286">
    <property type="protein sequence ID" value="UTO55681.1"/>
    <property type="molecule type" value="Genomic_DNA"/>
</dbReference>
<dbReference type="AlphaFoldDB" id="A0A9Q9BY93"/>
<evidence type="ECO:0000259" key="1">
    <source>
        <dbReference type="SMART" id="SM00978"/>
    </source>
</evidence>
<dbReference type="Proteomes" id="UP001059822">
    <property type="component" value="Chromosome"/>
</dbReference>
<dbReference type="RefSeq" id="WP_254815654.1">
    <property type="nucleotide sequence ID" value="NZ_CP089285.1"/>
</dbReference>
<proteinExistence type="predicted"/>
<reference evidence="2" key="1">
    <citation type="journal article" date="2022" name="Microorganisms">
        <title>Assembly and Comparison of Ca. Neoehrlichia mikurensis Genomes.</title>
        <authorList>
            <person name="Azagi T."/>
            <person name="Dirks R.P."/>
            <person name="Yebra-Pimentel E.S."/>
            <person name="Schaap P.J."/>
            <person name="Koehorst J.J."/>
            <person name="Esser H.J."/>
            <person name="Sprong H."/>
        </authorList>
    </citation>
    <scope>NUCLEOTIDE SEQUENCE</scope>
    <source>
        <strain evidence="3">18-2804</strain>
        <strain evidence="2">18-2837</strain>
    </source>
</reference>
<organism evidence="2 4">
    <name type="scientific">Neoehrlichia mikurensis</name>
    <dbReference type="NCBI Taxonomy" id="89586"/>
    <lineage>
        <taxon>Bacteria</taxon>
        <taxon>Pseudomonadati</taxon>
        <taxon>Pseudomonadota</taxon>
        <taxon>Alphaproteobacteria</taxon>
        <taxon>Rickettsiales</taxon>
        <taxon>Anaplasmataceae</taxon>
        <taxon>Candidatus Neoehrlichia</taxon>
    </lineage>
</organism>
<dbReference type="EMBL" id="CP089285">
    <property type="protein sequence ID" value="UTO56599.1"/>
    <property type="molecule type" value="Genomic_DNA"/>
</dbReference>
<evidence type="ECO:0000313" key="5">
    <source>
        <dbReference type="Proteomes" id="UP001059985"/>
    </source>
</evidence>
<dbReference type="Gene3D" id="3.10.450.240">
    <property type="match status" value="1"/>
</dbReference>
<dbReference type="SMART" id="SM00978">
    <property type="entry name" value="Tim44"/>
    <property type="match status" value="1"/>
</dbReference>
<gene>
    <name evidence="3" type="ORF">LUA81_01155</name>
    <name evidence="2" type="ORF">LUA82_01165</name>
</gene>
<evidence type="ECO:0000313" key="2">
    <source>
        <dbReference type="EMBL" id="UTO55681.1"/>
    </source>
</evidence>
<dbReference type="InterPro" id="IPR007379">
    <property type="entry name" value="Tim44-like_dom"/>
</dbReference>
<protein>
    <submittedName>
        <fullName evidence="2">Tim44/TimA family putative adaptor protein</fullName>
    </submittedName>
</protein>
<dbReference type="NCBIfam" id="NF033779">
    <property type="entry name" value="Tim44_TimA_adap"/>
    <property type="match status" value="1"/>
</dbReference>
<dbReference type="SUPFAM" id="SSF54427">
    <property type="entry name" value="NTF2-like"/>
    <property type="match status" value="1"/>
</dbReference>
<feature type="domain" description="Tim44-like" evidence="1">
    <location>
        <begin position="67"/>
        <end position="213"/>
    </location>
</feature>
<dbReference type="Proteomes" id="UP001059985">
    <property type="component" value="Chromosome"/>
</dbReference>
<evidence type="ECO:0000313" key="3">
    <source>
        <dbReference type="EMBL" id="UTO56599.1"/>
    </source>
</evidence>
<evidence type="ECO:0000313" key="4">
    <source>
        <dbReference type="Proteomes" id="UP001059822"/>
    </source>
</evidence>
<keyword evidence="5" id="KW-1185">Reference proteome</keyword>
<dbReference type="Pfam" id="PF04280">
    <property type="entry name" value="Tim44"/>
    <property type="match status" value="1"/>
</dbReference>
<accession>A0A9Q9BY93</accession>
<dbReference type="InterPro" id="IPR032710">
    <property type="entry name" value="NTF2-like_dom_sf"/>
</dbReference>